<sequence length="283" mass="30212">MTEFLIKHEDLTGLKDKVVVVTGGSSGIGLATINLALSLGAKAVSADINPPTTLPTSNFLFVKANVAIWTDLTSLFKQAKEKFGRIDYVFANAGISPRANYLQLEASEEGDLKEPNYDLIDVMLKGVMNTATLGVHYMKQQPEGGAIVLMGSSTSLQPLRAPDYSTSKSGTHSFGRSLALLTQISSLPIRINTLLPSWTTTNLLPSFSAIMQGVNHRSQDGSVVARCAIHLMLDATRNGEAVFVADGRFVEVEKAVLAPAYEGIKGVGPSDDEVFARILALSG</sequence>
<dbReference type="EMBL" id="WNWQ01000114">
    <property type="protein sequence ID" value="KAE9978298.1"/>
    <property type="molecule type" value="Genomic_DNA"/>
</dbReference>
<dbReference type="InterPro" id="IPR036291">
    <property type="entry name" value="NAD(P)-bd_dom_sf"/>
</dbReference>
<protein>
    <recommendedName>
        <fullName evidence="5">NAD(P)-binding protein</fullName>
    </recommendedName>
</protein>
<evidence type="ECO:0000313" key="3">
    <source>
        <dbReference type="EMBL" id="KAE9978298.1"/>
    </source>
</evidence>
<dbReference type="AlphaFoldDB" id="A0A8H3UZ63"/>
<evidence type="ECO:0000256" key="1">
    <source>
        <dbReference type="ARBA" id="ARBA00006484"/>
    </source>
</evidence>
<reference evidence="3 4" key="1">
    <citation type="submission" date="2019-11" db="EMBL/GenBank/DDBJ databases">
        <title>Venturia inaequalis Genome Resource.</title>
        <authorList>
            <person name="Lichtner F.J."/>
        </authorList>
    </citation>
    <scope>NUCLEOTIDE SEQUENCE [LARGE SCALE GENOMIC DNA]</scope>
    <source>
        <strain evidence="3">Bline_iso_100314</strain>
    </source>
</reference>
<dbReference type="Gene3D" id="3.40.50.720">
    <property type="entry name" value="NAD(P)-binding Rossmann-like Domain"/>
    <property type="match status" value="1"/>
</dbReference>
<evidence type="ECO:0000313" key="4">
    <source>
        <dbReference type="Proteomes" id="UP000433883"/>
    </source>
</evidence>
<dbReference type="InterPro" id="IPR002347">
    <property type="entry name" value="SDR_fam"/>
</dbReference>
<comment type="similarity">
    <text evidence="1">Belongs to the short-chain dehydrogenases/reductases (SDR) family.</text>
</comment>
<keyword evidence="2" id="KW-0560">Oxidoreductase</keyword>
<organism evidence="3 4">
    <name type="scientific">Venturia inaequalis</name>
    <name type="common">Apple scab fungus</name>
    <dbReference type="NCBI Taxonomy" id="5025"/>
    <lineage>
        <taxon>Eukaryota</taxon>
        <taxon>Fungi</taxon>
        <taxon>Dikarya</taxon>
        <taxon>Ascomycota</taxon>
        <taxon>Pezizomycotina</taxon>
        <taxon>Dothideomycetes</taxon>
        <taxon>Pleosporomycetidae</taxon>
        <taxon>Venturiales</taxon>
        <taxon>Venturiaceae</taxon>
        <taxon>Venturia</taxon>
    </lineage>
</organism>
<dbReference type="GO" id="GO:0016491">
    <property type="term" value="F:oxidoreductase activity"/>
    <property type="evidence" value="ECO:0007669"/>
    <property type="project" value="UniProtKB-KW"/>
</dbReference>
<gene>
    <name evidence="3" type="ORF">BLS_000719</name>
</gene>
<accession>A0A8H3UZ63</accession>
<dbReference type="Proteomes" id="UP000433883">
    <property type="component" value="Unassembled WGS sequence"/>
</dbReference>
<evidence type="ECO:0008006" key="5">
    <source>
        <dbReference type="Google" id="ProtNLM"/>
    </source>
</evidence>
<name>A0A8H3UZ63_VENIN</name>
<dbReference type="Pfam" id="PF00106">
    <property type="entry name" value="adh_short"/>
    <property type="match status" value="1"/>
</dbReference>
<dbReference type="SUPFAM" id="SSF51735">
    <property type="entry name" value="NAD(P)-binding Rossmann-fold domains"/>
    <property type="match status" value="1"/>
</dbReference>
<dbReference type="PANTHER" id="PTHR43180">
    <property type="entry name" value="3-OXOACYL-(ACYL-CARRIER-PROTEIN) REDUCTASE (AFU_ORTHOLOGUE AFUA_6G11210)"/>
    <property type="match status" value="1"/>
</dbReference>
<dbReference type="PANTHER" id="PTHR43180:SF10">
    <property type="entry name" value="NAD(P)-BINDING PROTEIN"/>
    <property type="match status" value="1"/>
</dbReference>
<proteinExistence type="inferred from homology"/>
<dbReference type="PRINTS" id="PR00081">
    <property type="entry name" value="GDHRDH"/>
</dbReference>
<comment type="caution">
    <text evidence="3">The sequence shown here is derived from an EMBL/GenBank/DDBJ whole genome shotgun (WGS) entry which is preliminary data.</text>
</comment>
<evidence type="ECO:0000256" key="2">
    <source>
        <dbReference type="ARBA" id="ARBA00023002"/>
    </source>
</evidence>